<evidence type="ECO:0000256" key="4">
    <source>
        <dbReference type="ARBA" id="ARBA00023015"/>
    </source>
</evidence>
<dbReference type="CDD" id="cd16321">
    <property type="entry name" value="MraZ_C"/>
    <property type="match status" value="1"/>
</dbReference>
<comment type="caution">
    <text evidence="10">The sequence shown here is derived from an EMBL/GenBank/DDBJ whole genome shotgun (WGS) entry which is preliminary data.</text>
</comment>
<feature type="region of interest" description="Disordered" evidence="8">
    <location>
        <begin position="122"/>
        <end position="143"/>
    </location>
</feature>
<sequence>MLVGKYQNSIDAKGRMIVPAKFRDELGQKCIVSKAIDKCLEIHPMSEWERFMEKLSKLPTADPKARQLARHFYASAVEGEIDKQGRLTLPQELREYANIGKDLVTVGSYEKIEVWSKEEWDSSENTKEMDPSQLAESMMNYDF</sequence>
<dbReference type="PANTHER" id="PTHR34701:SF1">
    <property type="entry name" value="TRANSCRIPTIONAL REGULATOR MRAZ"/>
    <property type="match status" value="1"/>
</dbReference>
<comment type="subunit">
    <text evidence="7">Forms oligomers.</text>
</comment>
<dbReference type="Proteomes" id="UP001065549">
    <property type="component" value="Unassembled WGS sequence"/>
</dbReference>
<dbReference type="InterPro" id="IPR038619">
    <property type="entry name" value="MraZ_sf"/>
</dbReference>
<keyword evidence="4 7" id="KW-0805">Transcription regulation</keyword>
<dbReference type="InterPro" id="IPR035644">
    <property type="entry name" value="MraZ_C"/>
</dbReference>
<evidence type="ECO:0000259" key="9">
    <source>
        <dbReference type="PROSITE" id="PS51740"/>
    </source>
</evidence>
<dbReference type="SUPFAM" id="SSF89447">
    <property type="entry name" value="AbrB/MazE/MraZ-like"/>
    <property type="match status" value="1"/>
</dbReference>
<dbReference type="GO" id="GO:0005737">
    <property type="term" value="C:cytoplasm"/>
    <property type="evidence" value="ECO:0007669"/>
    <property type="project" value="UniProtKB-UniRule"/>
</dbReference>
<keyword evidence="11" id="KW-1185">Reference proteome</keyword>
<accession>A0A9J6QRN2</accession>
<dbReference type="InterPro" id="IPR037914">
    <property type="entry name" value="SpoVT-AbrB_sf"/>
</dbReference>
<keyword evidence="6 7" id="KW-0804">Transcription</keyword>
<dbReference type="InterPro" id="IPR035642">
    <property type="entry name" value="MraZ_N"/>
</dbReference>
<dbReference type="HAMAP" id="MF_01008">
    <property type="entry name" value="MraZ"/>
    <property type="match status" value="1"/>
</dbReference>
<dbReference type="AlphaFoldDB" id="A0A9J6QRN2"/>
<proteinExistence type="inferred from homology"/>
<name>A0A9J6QRN2_9FIRM</name>
<evidence type="ECO:0000256" key="8">
    <source>
        <dbReference type="SAM" id="MobiDB-lite"/>
    </source>
</evidence>
<evidence type="ECO:0000256" key="2">
    <source>
        <dbReference type="ARBA" id="ARBA00022490"/>
    </source>
</evidence>
<dbReference type="RefSeq" id="WP_148396311.1">
    <property type="nucleotide sequence ID" value="NZ_JAJAGH010000007.1"/>
</dbReference>
<organism evidence="10 11">
    <name type="scientific">Hominibacterium faecale</name>
    <dbReference type="NCBI Taxonomy" id="2839743"/>
    <lineage>
        <taxon>Bacteria</taxon>
        <taxon>Bacillati</taxon>
        <taxon>Bacillota</taxon>
        <taxon>Clostridia</taxon>
        <taxon>Peptostreptococcales</taxon>
        <taxon>Anaerovoracaceae</taxon>
        <taxon>Hominibacterium</taxon>
    </lineage>
</organism>
<evidence type="ECO:0000256" key="1">
    <source>
        <dbReference type="ARBA" id="ARBA00013860"/>
    </source>
</evidence>
<keyword evidence="3" id="KW-0677">Repeat</keyword>
<evidence type="ECO:0000313" key="10">
    <source>
        <dbReference type="EMBL" id="MCU7378581.1"/>
    </source>
</evidence>
<evidence type="ECO:0000256" key="5">
    <source>
        <dbReference type="ARBA" id="ARBA00023125"/>
    </source>
</evidence>
<dbReference type="InterPro" id="IPR020603">
    <property type="entry name" value="MraZ_dom"/>
</dbReference>
<feature type="domain" description="SpoVT-AbrB" evidence="9">
    <location>
        <begin position="76"/>
        <end position="119"/>
    </location>
</feature>
<dbReference type="GO" id="GO:0009295">
    <property type="term" value="C:nucleoid"/>
    <property type="evidence" value="ECO:0007669"/>
    <property type="project" value="UniProtKB-SubCell"/>
</dbReference>
<keyword evidence="2 7" id="KW-0963">Cytoplasm</keyword>
<evidence type="ECO:0000256" key="6">
    <source>
        <dbReference type="ARBA" id="ARBA00023163"/>
    </source>
</evidence>
<dbReference type="Gene3D" id="3.40.1550.20">
    <property type="entry name" value="Transcriptional regulator MraZ domain"/>
    <property type="match status" value="1"/>
</dbReference>
<dbReference type="PROSITE" id="PS51740">
    <property type="entry name" value="SPOVT_ABRB"/>
    <property type="match status" value="2"/>
</dbReference>
<keyword evidence="5 7" id="KW-0238">DNA-binding</keyword>
<evidence type="ECO:0000313" key="11">
    <source>
        <dbReference type="Proteomes" id="UP001065549"/>
    </source>
</evidence>
<dbReference type="GO" id="GO:0003700">
    <property type="term" value="F:DNA-binding transcription factor activity"/>
    <property type="evidence" value="ECO:0007669"/>
    <property type="project" value="UniProtKB-UniRule"/>
</dbReference>
<dbReference type="CDD" id="cd16320">
    <property type="entry name" value="MraZ_N"/>
    <property type="match status" value="1"/>
</dbReference>
<comment type="similarity">
    <text evidence="7">Belongs to the MraZ family.</text>
</comment>
<gene>
    <name evidence="7 10" type="primary">mraZ</name>
    <name evidence="10" type="ORF">OBO34_09455</name>
</gene>
<dbReference type="EMBL" id="JAOSHN010000003">
    <property type="protein sequence ID" value="MCU7378581.1"/>
    <property type="molecule type" value="Genomic_DNA"/>
</dbReference>
<dbReference type="InterPro" id="IPR003444">
    <property type="entry name" value="MraZ"/>
</dbReference>
<dbReference type="Pfam" id="PF02381">
    <property type="entry name" value="MraZ"/>
    <property type="match status" value="2"/>
</dbReference>
<reference evidence="10" key="1">
    <citation type="submission" date="2022-09" db="EMBL/GenBank/DDBJ databases">
        <title>Culturomic study of gut microbiota in children with autism spectrum disorder.</title>
        <authorList>
            <person name="Efimov B.A."/>
            <person name="Chaplin A.V."/>
            <person name="Sokolova S.R."/>
            <person name="Pikina A.P."/>
            <person name="Korzhanova M."/>
            <person name="Belova V."/>
            <person name="Korostin D."/>
        </authorList>
    </citation>
    <scope>NUCLEOTIDE SEQUENCE</scope>
    <source>
        <strain evidence="10">ASD5510</strain>
    </source>
</reference>
<dbReference type="GO" id="GO:2000143">
    <property type="term" value="P:negative regulation of DNA-templated transcription initiation"/>
    <property type="evidence" value="ECO:0007669"/>
    <property type="project" value="TreeGrafter"/>
</dbReference>
<dbReference type="PANTHER" id="PTHR34701">
    <property type="entry name" value="TRANSCRIPTIONAL REGULATOR MRAZ"/>
    <property type="match status" value="1"/>
</dbReference>
<dbReference type="InterPro" id="IPR007159">
    <property type="entry name" value="SpoVT-AbrB_dom"/>
</dbReference>
<evidence type="ECO:0000256" key="7">
    <source>
        <dbReference type="HAMAP-Rule" id="MF_01008"/>
    </source>
</evidence>
<feature type="domain" description="SpoVT-AbrB" evidence="9">
    <location>
        <begin position="5"/>
        <end position="47"/>
    </location>
</feature>
<evidence type="ECO:0000256" key="3">
    <source>
        <dbReference type="ARBA" id="ARBA00022737"/>
    </source>
</evidence>
<comment type="subcellular location">
    <subcellularLocation>
        <location evidence="7">Cytoplasm</location>
        <location evidence="7">Nucleoid</location>
    </subcellularLocation>
</comment>
<protein>
    <recommendedName>
        <fullName evidence="1 7">Transcriptional regulator MraZ</fullName>
    </recommendedName>
</protein>
<dbReference type="GO" id="GO:0000976">
    <property type="term" value="F:transcription cis-regulatory region binding"/>
    <property type="evidence" value="ECO:0007669"/>
    <property type="project" value="TreeGrafter"/>
</dbReference>
<dbReference type="NCBIfam" id="TIGR00242">
    <property type="entry name" value="division/cell wall cluster transcriptional repressor MraZ"/>
    <property type="match status" value="1"/>
</dbReference>